<evidence type="ECO:0000256" key="1">
    <source>
        <dbReference type="SAM" id="SignalP"/>
    </source>
</evidence>
<accession>A0A8W7PZ77</accession>
<dbReference type="Proteomes" id="UP000075882">
    <property type="component" value="Unassembled WGS sequence"/>
</dbReference>
<dbReference type="AlphaFoldDB" id="A0A8W7PZ77"/>
<dbReference type="EnsemblMetazoa" id="ACOM039403-RA">
    <property type="protein sequence ID" value="ACOM039403-PA.1"/>
    <property type="gene ID" value="ACOM039403"/>
</dbReference>
<protein>
    <submittedName>
        <fullName evidence="2">Uncharacterized protein</fullName>
    </submittedName>
</protein>
<feature type="signal peptide" evidence="1">
    <location>
        <begin position="1"/>
        <end position="32"/>
    </location>
</feature>
<organism evidence="2">
    <name type="scientific">Anopheles coluzzii</name>
    <name type="common">African malaria mosquito</name>
    <dbReference type="NCBI Taxonomy" id="1518534"/>
    <lineage>
        <taxon>Eukaryota</taxon>
        <taxon>Metazoa</taxon>
        <taxon>Ecdysozoa</taxon>
        <taxon>Arthropoda</taxon>
        <taxon>Hexapoda</taxon>
        <taxon>Insecta</taxon>
        <taxon>Pterygota</taxon>
        <taxon>Neoptera</taxon>
        <taxon>Endopterygota</taxon>
        <taxon>Diptera</taxon>
        <taxon>Nematocera</taxon>
        <taxon>Culicoidea</taxon>
        <taxon>Culicidae</taxon>
        <taxon>Anophelinae</taxon>
        <taxon>Anopheles</taxon>
    </lineage>
</organism>
<name>A0A8W7PZ77_ANOCL</name>
<reference evidence="2" key="1">
    <citation type="submission" date="2022-08" db="UniProtKB">
        <authorList>
            <consortium name="EnsemblMetazoa"/>
        </authorList>
    </citation>
    <scope>IDENTIFICATION</scope>
</reference>
<keyword evidence="1" id="KW-0732">Signal</keyword>
<feature type="chain" id="PRO_5036470174" evidence="1">
    <location>
        <begin position="33"/>
        <end position="134"/>
    </location>
</feature>
<proteinExistence type="predicted"/>
<evidence type="ECO:0000313" key="2">
    <source>
        <dbReference type="EnsemblMetazoa" id="ACOM039403-PA.1"/>
    </source>
</evidence>
<sequence>MKCNFRYLARVLLAGGWLLQLLLCLVALPAQGYSSDPHLFENREAQLHRHGVARVVAAATPLQLVQIIGLPLLGCNDRAAAAAPGDRHRCFPSGGIEFGGAVGFRFRYDAHGGPPAVFSQAEIMRLPYSAGSSL</sequence>